<dbReference type="OrthoDB" id="242910at2759"/>
<dbReference type="PROSITE" id="PS00055">
    <property type="entry name" value="RIBOSOMAL_S12"/>
    <property type="match status" value="1"/>
</dbReference>
<feature type="region of interest" description="Disordered" evidence="19">
    <location>
        <begin position="1484"/>
        <end position="1516"/>
    </location>
</feature>
<keyword evidence="5" id="KW-0723">Serine/threonine-protein kinase</keyword>
<dbReference type="GO" id="GO:0045324">
    <property type="term" value="P:late endosome to vacuole transport"/>
    <property type="evidence" value="ECO:0007669"/>
    <property type="project" value="InterPro"/>
</dbReference>
<dbReference type="GO" id="GO:0004674">
    <property type="term" value="F:protein serine/threonine kinase activity"/>
    <property type="evidence" value="ECO:0007669"/>
    <property type="project" value="UniProtKB-KW"/>
</dbReference>
<evidence type="ECO:0000256" key="15">
    <source>
        <dbReference type="ARBA" id="ARBA00023274"/>
    </source>
</evidence>
<dbReference type="EMBL" id="LR899800">
    <property type="protein sequence ID" value="CAD7242544.1"/>
    <property type="molecule type" value="Genomic_DNA"/>
</dbReference>
<evidence type="ECO:0000256" key="2">
    <source>
        <dbReference type="ARBA" id="ARBA00004419"/>
    </source>
</evidence>
<evidence type="ECO:0000256" key="16">
    <source>
        <dbReference type="ARBA" id="ARBA00035248"/>
    </source>
</evidence>
<dbReference type="Gene3D" id="2.40.50.140">
    <property type="entry name" value="Nucleic acid-binding proteins"/>
    <property type="match status" value="1"/>
</dbReference>
<evidence type="ECO:0000256" key="6">
    <source>
        <dbReference type="ARBA" id="ARBA00022574"/>
    </source>
</evidence>
<evidence type="ECO:0000259" key="20">
    <source>
        <dbReference type="PROSITE" id="PS50011"/>
    </source>
</evidence>
<reference evidence="21" key="1">
    <citation type="submission" date="2020-11" db="EMBL/GenBank/DDBJ databases">
        <authorList>
            <person name="Tran Van P."/>
        </authorList>
    </citation>
    <scope>NUCLEOTIDE SEQUENCE</scope>
</reference>
<evidence type="ECO:0000256" key="4">
    <source>
        <dbReference type="ARBA" id="ARBA00012513"/>
    </source>
</evidence>
<evidence type="ECO:0000256" key="5">
    <source>
        <dbReference type="ARBA" id="ARBA00022527"/>
    </source>
</evidence>
<dbReference type="GO" id="GO:0034271">
    <property type="term" value="C:phosphatidylinositol 3-kinase complex, class III, type I"/>
    <property type="evidence" value="ECO:0007669"/>
    <property type="project" value="TreeGrafter"/>
</dbReference>
<evidence type="ECO:0000256" key="19">
    <source>
        <dbReference type="SAM" id="MobiDB-lite"/>
    </source>
</evidence>
<keyword evidence="14" id="KW-0496">Mitochondrion</keyword>
<evidence type="ECO:0000256" key="12">
    <source>
        <dbReference type="ARBA" id="ARBA00022946"/>
    </source>
</evidence>
<proteinExistence type="inferred from homology"/>
<organism evidence="21">
    <name type="scientific">Darwinula stevensoni</name>
    <dbReference type="NCBI Taxonomy" id="69355"/>
    <lineage>
        <taxon>Eukaryota</taxon>
        <taxon>Metazoa</taxon>
        <taxon>Ecdysozoa</taxon>
        <taxon>Arthropoda</taxon>
        <taxon>Crustacea</taxon>
        <taxon>Oligostraca</taxon>
        <taxon>Ostracoda</taxon>
        <taxon>Podocopa</taxon>
        <taxon>Podocopida</taxon>
        <taxon>Darwinulocopina</taxon>
        <taxon>Darwinuloidea</taxon>
        <taxon>Darwinulidae</taxon>
        <taxon>Darwinula</taxon>
    </lineage>
</organism>
<evidence type="ECO:0000313" key="21">
    <source>
        <dbReference type="EMBL" id="CAD7242544.1"/>
    </source>
</evidence>
<dbReference type="Gene3D" id="1.10.510.10">
    <property type="entry name" value="Transferase(Phosphotransferase) domain 1"/>
    <property type="match status" value="1"/>
</dbReference>
<evidence type="ECO:0000256" key="14">
    <source>
        <dbReference type="ARBA" id="ARBA00023128"/>
    </source>
</evidence>
<keyword evidence="6 18" id="KW-0853">WD repeat</keyword>
<dbReference type="EC" id="2.7.11.1" evidence="4"/>
<dbReference type="InterPro" id="IPR036322">
    <property type="entry name" value="WD40_repeat_dom_sf"/>
</dbReference>
<dbReference type="InterPro" id="IPR045162">
    <property type="entry name" value="Vps15-like"/>
</dbReference>
<dbReference type="InterPro" id="IPR015943">
    <property type="entry name" value="WD40/YVTN_repeat-like_dom_sf"/>
</dbReference>
<keyword evidence="7" id="KW-0808">Transferase</keyword>
<dbReference type="InterPro" id="IPR008271">
    <property type="entry name" value="Ser/Thr_kinase_AS"/>
</dbReference>
<dbReference type="Proteomes" id="UP000677054">
    <property type="component" value="Unassembled WGS sequence"/>
</dbReference>
<dbReference type="PROSITE" id="PS00108">
    <property type="entry name" value="PROTEIN_KINASE_ST"/>
    <property type="match status" value="1"/>
</dbReference>
<dbReference type="FunFam" id="2.40.50.140:FF:000115">
    <property type="entry name" value="28S ribosomal protein S12, mitochondrial"/>
    <property type="match status" value="1"/>
</dbReference>
<dbReference type="Pfam" id="PF00164">
    <property type="entry name" value="Ribosom_S12_S23"/>
    <property type="match status" value="1"/>
</dbReference>
<dbReference type="InterPro" id="IPR012340">
    <property type="entry name" value="NA-bd_OB-fold"/>
</dbReference>
<sequence>MYHYHFKPPDFNKRRKKNPLGKGIPFCKGIILKTLIKKPKKPNSANRKCVLVKLSNGKEMLAHVPGEGHNLQEHNIVLVRVGRLQDVPGVKLKCVRGAYDLPHVVKKKLTRDEATLHLMFIHFLCHENGRKIGWQERTKESQGTAGRQVCYHYTTEHGTFNRTRDIQSCLSMPSISLHYSLLKEVWTSRLSAQMTATPFGYLGGEYMGVYTNVLYGTNVLYRTIQWGPPPQLHHASSQIHPHYSCHGEDERKPGDSWELNLIAGMGNQLSGIVPSQIHAVEHYFSDLPQLHFDKSLGSTRFLKVARARSRDGLLTVKVFVILDPSLPLRVYQKRLDEIHEVLATSSHCLCYKILTVNEICTIITRQYIKFNLYDRINTRPFLLPIEKLWLAYQILIAVSQCHAVGVCHGDLKLENVMVTSWLWVFLADFASFKPTFLPLDNPADFAYFFDTSGKRKCYIAPERFKDMREEETSEAELILSQLVPESQTSDDLVPSMDIFSVGCMLGELFTEGDAPFHFSELLIYRSGQYKPDKIIDSIEDSSVKEMISQMISLDPTVRGTAQEYLEKYRGILFPNFFYTFFWDYVSHTFLSPSYSADDRISRLLEDESKVMSELEKQSDEERPQCAILVAMLATSCIRGLHYGTSRLKALKVLEGLTKVLADDVILDRIIPYLLELTDDEWSRVRSAGIETLSRVLSCIKTIPISDVHIFPEYILPGIAFAPSDPSTLVRATFAANLGLLAKTSMRYLESLTREGGETVEGDIAWLHNWFQARFTTILCDTDNAVKIALLRNHLVDLCVFFGRPKANDVLLSHIITCLNDKEDSSLRLAFYETIIGITIYVGSQSASLLKPLLLQGLSDTEEFVVVKAIEAMVDLTELDFIPRTGVLDFLRETIPFLCHPNLWIRLATLGLVNASVKSVPPIYIQCKILPLLMPYLQYEVYQLNDPVILWTAICPPIPRLVYDSILRFSDIYSLDSLLQAEPQVLRSTFPDHANISSRLHLDQLTAKGKEILLSMKETLVKIHRHKRTEKKNPEMDSGKIRVEELKGQCKVRQIDLSLVSGNEQQHSRLMIDKGGGGSGPDGTMNQEWQYMFGATDASDEPPSQSLWKSSSASQSLEESILLAKPMARTMDSLEKKEKSLDSNHFEEYRCTQCRGELQQLLKAKTKMYASASWLLVLPPMGSASLFASASNDGSVRLWDVGRMEGQSIVNRARQAYSRLQAPIKALTFCAQQQAIAAAGTNGEIHLFQIESHSNKMVLLWSRQVNLDSEGHVSELLYIPWNFLLIYVTTFGVIGGWDLRMGHEAFHLEQDIRHGSCTCACMDSSSQWVTVGTSSGTLVNWDLRFQLSPAIIPHPARLRVRRLAAHPRSKSWVISSYGGNNEVACWDLETQSRQVTFWASSHAAPLSYTQISPHGITGLHVNQSVSNPFCLLGSTDMRLRLWNLAAPSSTSHLVLSAGNDHLSSIPPSYHSRLIEGGEVVWEDLHPRIDPSHPKQPDSPSKEDSNVSNGGMEIIPSGHQDSITDVAVIKASQTLILTTSNDGVIKVWK</sequence>
<dbReference type="EMBL" id="CAJPEV010000283">
    <property type="protein sequence ID" value="CAG0883408.1"/>
    <property type="molecule type" value="Genomic_DNA"/>
</dbReference>
<dbReference type="PROSITE" id="PS50011">
    <property type="entry name" value="PROTEIN_KINASE_DOM"/>
    <property type="match status" value="1"/>
</dbReference>
<dbReference type="GO" id="GO:0005770">
    <property type="term" value="C:late endosome"/>
    <property type="evidence" value="ECO:0007669"/>
    <property type="project" value="TreeGrafter"/>
</dbReference>
<keyword evidence="11" id="KW-0067">ATP-binding</keyword>
<dbReference type="SUPFAM" id="SSF50249">
    <property type="entry name" value="Nucleic acid-binding proteins"/>
    <property type="match status" value="1"/>
</dbReference>
<dbReference type="PROSITE" id="PS50077">
    <property type="entry name" value="HEAT_REPEAT"/>
    <property type="match status" value="1"/>
</dbReference>
<dbReference type="GO" id="GO:0034272">
    <property type="term" value="C:phosphatidylinositol 3-kinase complex, class III, type II"/>
    <property type="evidence" value="ECO:0007669"/>
    <property type="project" value="TreeGrafter"/>
</dbReference>
<dbReference type="PANTHER" id="PTHR17583">
    <property type="entry name" value="PHOSPHOINOSITIDE 3-KINASE REGULATORY SUBUNIT 4"/>
    <property type="match status" value="1"/>
</dbReference>
<dbReference type="Pfam" id="PF22956">
    <property type="entry name" value="VPS15-like_hel"/>
    <property type="match status" value="1"/>
</dbReference>
<keyword evidence="10" id="KW-0418">Kinase</keyword>
<dbReference type="GO" id="GO:0006623">
    <property type="term" value="P:protein targeting to vacuole"/>
    <property type="evidence" value="ECO:0007669"/>
    <property type="project" value="TreeGrafter"/>
</dbReference>
<dbReference type="GO" id="GO:0005776">
    <property type="term" value="C:autophagosome"/>
    <property type="evidence" value="ECO:0007669"/>
    <property type="project" value="UniProtKB-SubCell"/>
</dbReference>
<feature type="domain" description="Protein kinase" evidence="20">
    <location>
        <begin position="259"/>
        <end position="581"/>
    </location>
</feature>
<feature type="repeat" description="HEAT" evidence="17">
    <location>
        <begin position="669"/>
        <end position="706"/>
    </location>
</feature>
<gene>
    <name evidence="21" type="ORF">DSTB1V02_LOCUS2506</name>
</gene>
<dbReference type="SMART" id="SM00220">
    <property type="entry name" value="S_TKc"/>
    <property type="match status" value="1"/>
</dbReference>
<dbReference type="InterPro" id="IPR000719">
    <property type="entry name" value="Prot_kinase_dom"/>
</dbReference>
<dbReference type="Gene3D" id="2.130.10.10">
    <property type="entry name" value="YVTN repeat-like/Quinoprotein amine dehydrogenase"/>
    <property type="match status" value="1"/>
</dbReference>
<dbReference type="PROSITE" id="PS50294">
    <property type="entry name" value="WD_REPEATS_REGION"/>
    <property type="match status" value="1"/>
</dbReference>
<dbReference type="GO" id="GO:0003735">
    <property type="term" value="F:structural constituent of ribosome"/>
    <property type="evidence" value="ECO:0007669"/>
    <property type="project" value="InterPro"/>
</dbReference>
<dbReference type="GO" id="GO:0005739">
    <property type="term" value="C:mitochondrion"/>
    <property type="evidence" value="ECO:0007669"/>
    <property type="project" value="UniProtKB-SubCell"/>
</dbReference>
<dbReference type="PROSITE" id="PS50082">
    <property type="entry name" value="WD_REPEATS_2"/>
    <property type="match status" value="2"/>
</dbReference>
<evidence type="ECO:0000256" key="10">
    <source>
        <dbReference type="ARBA" id="ARBA00022777"/>
    </source>
</evidence>
<feature type="compositionally biased region" description="Basic and acidic residues" evidence="19">
    <location>
        <begin position="1484"/>
        <end position="1503"/>
    </location>
</feature>
<dbReference type="InterPro" id="IPR016024">
    <property type="entry name" value="ARM-type_fold"/>
</dbReference>
<evidence type="ECO:0000256" key="7">
    <source>
        <dbReference type="ARBA" id="ARBA00022679"/>
    </source>
</evidence>
<feature type="repeat" description="WD" evidence="18">
    <location>
        <begin position="1182"/>
        <end position="1200"/>
    </location>
</feature>
<dbReference type="Gene3D" id="1.25.10.10">
    <property type="entry name" value="Leucine-rich Repeat Variant"/>
    <property type="match status" value="2"/>
</dbReference>
<dbReference type="InterPro" id="IPR006032">
    <property type="entry name" value="Ribosomal_uS12"/>
</dbReference>
<evidence type="ECO:0000256" key="17">
    <source>
        <dbReference type="PROSITE-ProRule" id="PRU00103"/>
    </source>
</evidence>
<evidence type="ECO:0000313" key="22">
    <source>
        <dbReference type="Proteomes" id="UP000677054"/>
    </source>
</evidence>
<keyword evidence="15" id="KW-0687">Ribonucleoprotein</keyword>
<dbReference type="CDD" id="cd13980">
    <property type="entry name" value="STKc_Vps15"/>
    <property type="match status" value="1"/>
</dbReference>
<evidence type="ECO:0000256" key="9">
    <source>
        <dbReference type="ARBA" id="ARBA00022741"/>
    </source>
</evidence>
<dbReference type="PRINTS" id="PR01034">
    <property type="entry name" value="RIBOSOMALS12"/>
</dbReference>
<dbReference type="InterPro" id="IPR001680">
    <property type="entry name" value="WD40_rpt"/>
</dbReference>
<comment type="subcellular location">
    <subcellularLocation>
        <location evidence="2">Cytoplasmic vesicle</location>
        <location evidence="2">Autophagosome</location>
    </subcellularLocation>
    <subcellularLocation>
        <location evidence="1">Mitochondrion</location>
    </subcellularLocation>
</comment>
<dbReference type="InterPro" id="IPR011009">
    <property type="entry name" value="Kinase-like_dom_sf"/>
</dbReference>
<dbReference type="GO" id="GO:0006412">
    <property type="term" value="P:translation"/>
    <property type="evidence" value="ECO:0007669"/>
    <property type="project" value="InterPro"/>
</dbReference>
<keyword evidence="22" id="KW-1185">Reference proteome</keyword>
<dbReference type="GO" id="GO:0015935">
    <property type="term" value="C:small ribosomal subunit"/>
    <property type="evidence" value="ECO:0007669"/>
    <property type="project" value="InterPro"/>
</dbReference>
<protein>
    <recommendedName>
        <fullName evidence="16">Small ribosomal subunit protein uS12m</fullName>
        <ecNumber evidence="4">2.7.11.1</ecNumber>
    </recommendedName>
</protein>
<dbReference type="Pfam" id="PF00400">
    <property type="entry name" value="WD40"/>
    <property type="match status" value="2"/>
</dbReference>
<evidence type="ECO:0000256" key="3">
    <source>
        <dbReference type="ARBA" id="ARBA00005657"/>
    </source>
</evidence>
<dbReference type="GO" id="GO:0005524">
    <property type="term" value="F:ATP binding"/>
    <property type="evidence" value="ECO:0007669"/>
    <property type="project" value="UniProtKB-KW"/>
</dbReference>
<keyword evidence="13" id="KW-0689">Ribosomal protein</keyword>
<evidence type="ECO:0000256" key="11">
    <source>
        <dbReference type="ARBA" id="ARBA00022840"/>
    </source>
</evidence>
<dbReference type="InterPro" id="IPR011989">
    <property type="entry name" value="ARM-like"/>
</dbReference>
<feature type="repeat" description="WD" evidence="18">
    <location>
        <begin position="1514"/>
        <end position="1547"/>
    </location>
</feature>
<evidence type="ECO:0000256" key="1">
    <source>
        <dbReference type="ARBA" id="ARBA00004173"/>
    </source>
</evidence>
<keyword evidence="8" id="KW-0677">Repeat</keyword>
<keyword evidence="12" id="KW-0809">Transit peptide</keyword>
<dbReference type="InterPro" id="IPR005679">
    <property type="entry name" value="Ribosomal_uS12_bac"/>
</dbReference>
<dbReference type="InterPro" id="IPR021133">
    <property type="entry name" value="HEAT_type_2"/>
</dbReference>
<dbReference type="SUPFAM" id="SSF56112">
    <property type="entry name" value="Protein kinase-like (PK-like)"/>
    <property type="match status" value="1"/>
</dbReference>
<evidence type="ECO:0000256" key="8">
    <source>
        <dbReference type="ARBA" id="ARBA00022737"/>
    </source>
</evidence>
<dbReference type="InterPro" id="IPR055231">
    <property type="entry name" value="2AA_helical"/>
</dbReference>
<evidence type="ECO:0000256" key="13">
    <source>
        <dbReference type="ARBA" id="ARBA00022980"/>
    </source>
</evidence>
<name>A0A7R8X8G7_9CRUS</name>
<evidence type="ECO:0000256" key="18">
    <source>
        <dbReference type="PROSITE-ProRule" id="PRU00221"/>
    </source>
</evidence>
<dbReference type="SMART" id="SM00320">
    <property type="entry name" value="WD40"/>
    <property type="match status" value="6"/>
</dbReference>
<dbReference type="GO" id="GO:0071561">
    <property type="term" value="C:nucleus-vacuole junction"/>
    <property type="evidence" value="ECO:0007669"/>
    <property type="project" value="TreeGrafter"/>
</dbReference>
<dbReference type="SUPFAM" id="SSF50978">
    <property type="entry name" value="WD40 repeat-like"/>
    <property type="match status" value="1"/>
</dbReference>
<accession>A0A7R8X8G7</accession>
<dbReference type="CDD" id="cd03368">
    <property type="entry name" value="Ribosomal_S12"/>
    <property type="match status" value="1"/>
</dbReference>
<comment type="similarity">
    <text evidence="3">Belongs to the universal ribosomal protein uS12 family.</text>
</comment>
<dbReference type="PANTHER" id="PTHR17583:SF0">
    <property type="entry name" value="PHOSPHOINOSITIDE 3-KINASE REGULATORY SUBUNIT 4"/>
    <property type="match status" value="1"/>
</dbReference>
<keyword evidence="9" id="KW-0547">Nucleotide-binding</keyword>
<dbReference type="SUPFAM" id="SSF48371">
    <property type="entry name" value="ARM repeat"/>
    <property type="match status" value="1"/>
</dbReference>
<dbReference type="Pfam" id="PF00069">
    <property type="entry name" value="Pkinase"/>
    <property type="match status" value="1"/>
</dbReference>
<dbReference type="GO" id="GO:0016236">
    <property type="term" value="P:macroautophagy"/>
    <property type="evidence" value="ECO:0007669"/>
    <property type="project" value="InterPro"/>
</dbReference>